<evidence type="ECO:0000313" key="2">
    <source>
        <dbReference type="Proteomes" id="UP000595437"/>
    </source>
</evidence>
<feature type="non-terminal residue" evidence="1">
    <location>
        <position position="50"/>
    </location>
</feature>
<name>A0A7T8KC24_CALRO</name>
<reference evidence="2" key="1">
    <citation type="submission" date="2021-01" db="EMBL/GenBank/DDBJ databases">
        <title>Caligus Genome Assembly.</title>
        <authorList>
            <person name="Gallardo-Escarate C."/>
        </authorList>
    </citation>
    <scope>NUCLEOTIDE SEQUENCE [LARGE SCALE GENOMIC DNA]</scope>
</reference>
<feature type="non-terminal residue" evidence="1">
    <location>
        <position position="1"/>
    </location>
</feature>
<keyword evidence="2" id="KW-1185">Reference proteome</keyword>
<gene>
    <name evidence="1" type="ORF">FKW44_005526</name>
</gene>
<dbReference type="Proteomes" id="UP000595437">
    <property type="component" value="Chromosome 3"/>
</dbReference>
<dbReference type="EMBL" id="CP045892">
    <property type="protein sequence ID" value="QQP53158.1"/>
    <property type="molecule type" value="Genomic_DNA"/>
</dbReference>
<sequence length="50" mass="6115">KGLYRRSLHHCRQRTLGTLVFRWGNSGHNHGQYDSQSYVRRRSYTLYVRF</sequence>
<accession>A0A7T8KC24</accession>
<dbReference type="AlphaFoldDB" id="A0A7T8KC24"/>
<evidence type="ECO:0000313" key="1">
    <source>
        <dbReference type="EMBL" id="QQP53158.1"/>
    </source>
</evidence>
<organism evidence="1 2">
    <name type="scientific">Caligus rogercresseyi</name>
    <name type="common">Sea louse</name>
    <dbReference type="NCBI Taxonomy" id="217165"/>
    <lineage>
        <taxon>Eukaryota</taxon>
        <taxon>Metazoa</taxon>
        <taxon>Ecdysozoa</taxon>
        <taxon>Arthropoda</taxon>
        <taxon>Crustacea</taxon>
        <taxon>Multicrustacea</taxon>
        <taxon>Hexanauplia</taxon>
        <taxon>Copepoda</taxon>
        <taxon>Siphonostomatoida</taxon>
        <taxon>Caligidae</taxon>
        <taxon>Caligus</taxon>
    </lineage>
</organism>
<protein>
    <submittedName>
        <fullName evidence="1">Uncharacterized protein</fullName>
    </submittedName>
</protein>
<proteinExistence type="predicted"/>